<dbReference type="Proteomes" id="UP000241769">
    <property type="component" value="Unassembled WGS sequence"/>
</dbReference>
<dbReference type="InParanoid" id="A0A2P6NZ61"/>
<dbReference type="AlphaFoldDB" id="A0A2P6NZ61"/>
<gene>
    <name evidence="1" type="ORF">PROFUN_02117</name>
</gene>
<organism evidence="1 2">
    <name type="scientific">Planoprotostelium fungivorum</name>
    <dbReference type="NCBI Taxonomy" id="1890364"/>
    <lineage>
        <taxon>Eukaryota</taxon>
        <taxon>Amoebozoa</taxon>
        <taxon>Evosea</taxon>
        <taxon>Variosea</taxon>
        <taxon>Cavosteliida</taxon>
        <taxon>Cavosteliaceae</taxon>
        <taxon>Planoprotostelium</taxon>
    </lineage>
</organism>
<comment type="caution">
    <text evidence="1">The sequence shown here is derived from an EMBL/GenBank/DDBJ whole genome shotgun (WGS) entry which is preliminary data.</text>
</comment>
<accession>A0A2P6NZ61</accession>
<sequence length="137" mass="16022">MSNKESGIEGEPTEVPFSRLWPVMIAKIRRPQDFLPVHNVRYTDVRDENGVILYVDRYMSMNGSEEQIHEFIYEDEKGGAIRFVRQDTGDVVINAYHFDRKTIEYWLEDKEGRRIPWETPPGAVLNSIRATYQKAAE</sequence>
<evidence type="ECO:0000313" key="2">
    <source>
        <dbReference type="Proteomes" id="UP000241769"/>
    </source>
</evidence>
<evidence type="ECO:0000313" key="1">
    <source>
        <dbReference type="EMBL" id="PRP89243.1"/>
    </source>
</evidence>
<protein>
    <submittedName>
        <fullName evidence="1">Uncharacterized protein</fullName>
    </submittedName>
</protein>
<dbReference type="EMBL" id="MDYQ01000004">
    <property type="protein sequence ID" value="PRP89243.1"/>
    <property type="molecule type" value="Genomic_DNA"/>
</dbReference>
<reference evidence="1 2" key="1">
    <citation type="journal article" date="2018" name="Genome Biol. Evol.">
        <title>Multiple Roots of Fruiting Body Formation in Amoebozoa.</title>
        <authorList>
            <person name="Hillmann F."/>
            <person name="Forbes G."/>
            <person name="Novohradska S."/>
            <person name="Ferling I."/>
            <person name="Riege K."/>
            <person name="Groth M."/>
            <person name="Westermann M."/>
            <person name="Marz M."/>
            <person name="Spaller T."/>
            <person name="Winckler T."/>
            <person name="Schaap P."/>
            <person name="Glockner G."/>
        </authorList>
    </citation>
    <scope>NUCLEOTIDE SEQUENCE [LARGE SCALE GENOMIC DNA]</scope>
    <source>
        <strain evidence="1 2">Jena</strain>
    </source>
</reference>
<keyword evidence="2" id="KW-1185">Reference proteome</keyword>
<proteinExistence type="predicted"/>
<dbReference type="OrthoDB" id="9975846at2759"/>
<name>A0A2P6NZ61_9EUKA</name>